<dbReference type="InterPro" id="IPR051599">
    <property type="entry name" value="Cell_Envelope_Assoc"/>
</dbReference>
<dbReference type="OrthoDB" id="9782395at2"/>
<keyword evidence="3" id="KW-1185">Reference proteome</keyword>
<dbReference type="InterPro" id="IPR014729">
    <property type="entry name" value="Rossmann-like_a/b/a_fold"/>
</dbReference>
<gene>
    <name evidence="2" type="ORF">SAMN05421791_101269</name>
</gene>
<dbReference type="RefSeq" id="WP_090288970.1">
    <property type="nucleotide sequence ID" value="NZ_FNCK01000001.1"/>
</dbReference>
<accession>A0A1G7PIQ9</accession>
<dbReference type="Gene3D" id="3.40.50.620">
    <property type="entry name" value="HUPs"/>
    <property type="match status" value="1"/>
</dbReference>
<dbReference type="STRING" id="120956.SAMN05421791_101269"/>
<name>A0A1G7PIQ9_9LACT</name>
<dbReference type="GO" id="GO:0043164">
    <property type="term" value="P:Gram-negative-bacterium-type cell wall biogenesis"/>
    <property type="evidence" value="ECO:0007669"/>
    <property type="project" value="TreeGrafter"/>
</dbReference>
<evidence type="ECO:0000313" key="2">
    <source>
        <dbReference type="EMBL" id="SDF86186.1"/>
    </source>
</evidence>
<protein>
    <submittedName>
        <fullName evidence="2">DUF218 domain-containing protein</fullName>
    </submittedName>
</protein>
<dbReference type="InterPro" id="IPR003848">
    <property type="entry name" value="DUF218"/>
</dbReference>
<dbReference type="PANTHER" id="PTHR30336">
    <property type="entry name" value="INNER MEMBRANE PROTEIN, PROBABLE PERMEASE"/>
    <property type="match status" value="1"/>
</dbReference>
<dbReference type="Proteomes" id="UP000199708">
    <property type="component" value="Unassembled WGS sequence"/>
</dbReference>
<dbReference type="GO" id="GO:0005886">
    <property type="term" value="C:plasma membrane"/>
    <property type="evidence" value="ECO:0007669"/>
    <property type="project" value="TreeGrafter"/>
</dbReference>
<evidence type="ECO:0000259" key="1">
    <source>
        <dbReference type="Pfam" id="PF02698"/>
    </source>
</evidence>
<dbReference type="GO" id="GO:0000270">
    <property type="term" value="P:peptidoglycan metabolic process"/>
    <property type="evidence" value="ECO:0007669"/>
    <property type="project" value="TreeGrafter"/>
</dbReference>
<sequence>MKVKILFILLVALVTYLVWLAKHLDIGQPPQKAEVVIVPGGELVRPLKAAELVKAGYASSNQLMMSPLNEVYEDKPLIDHLTKAGLTRGQILAENEATSTWTNAKNTIAMMEEKGWQSALVVTTDYHTRRTRLAFERASRGKDFVFYYVSAHLKNRQGEEVAYPESPKALRIMASEVYKYIGYLLKLYYWIDQ</sequence>
<organism evidence="2 3">
    <name type="scientific">Facklamia miroungae</name>
    <dbReference type="NCBI Taxonomy" id="120956"/>
    <lineage>
        <taxon>Bacteria</taxon>
        <taxon>Bacillati</taxon>
        <taxon>Bacillota</taxon>
        <taxon>Bacilli</taxon>
        <taxon>Lactobacillales</taxon>
        <taxon>Aerococcaceae</taxon>
        <taxon>Facklamia</taxon>
    </lineage>
</organism>
<reference evidence="2 3" key="1">
    <citation type="submission" date="2016-10" db="EMBL/GenBank/DDBJ databases">
        <authorList>
            <person name="de Groot N.N."/>
        </authorList>
    </citation>
    <scope>NUCLEOTIDE SEQUENCE [LARGE SCALE GENOMIC DNA]</scope>
    <source>
        <strain evidence="2 3">ATCC BAA-466</strain>
    </source>
</reference>
<feature type="domain" description="DUF218" evidence="1">
    <location>
        <begin position="35"/>
        <end position="147"/>
    </location>
</feature>
<evidence type="ECO:0000313" key="3">
    <source>
        <dbReference type="Proteomes" id="UP000199708"/>
    </source>
</evidence>
<dbReference type="PANTHER" id="PTHR30336:SF4">
    <property type="entry name" value="ENVELOPE BIOGENESIS FACTOR ELYC"/>
    <property type="match status" value="1"/>
</dbReference>
<proteinExistence type="predicted"/>
<dbReference type="CDD" id="cd06259">
    <property type="entry name" value="YdcF-like"/>
    <property type="match status" value="1"/>
</dbReference>
<dbReference type="Pfam" id="PF02698">
    <property type="entry name" value="DUF218"/>
    <property type="match status" value="1"/>
</dbReference>
<dbReference type="EMBL" id="FNCK01000001">
    <property type="protein sequence ID" value="SDF86186.1"/>
    <property type="molecule type" value="Genomic_DNA"/>
</dbReference>
<dbReference type="AlphaFoldDB" id="A0A1G7PIQ9"/>